<dbReference type="STRING" id="745411.B3C1_14590"/>
<dbReference type="CDD" id="cd00519">
    <property type="entry name" value="Lipase_3"/>
    <property type="match status" value="1"/>
</dbReference>
<dbReference type="InterPro" id="IPR002921">
    <property type="entry name" value="Fungal_lipase-type"/>
</dbReference>
<dbReference type="RefSeq" id="WP_008485758.1">
    <property type="nucleotide sequence ID" value="NZ_AMRI01000022.1"/>
</dbReference>
<dbReference type="InterPro" id="IPR029058">
    <property type="entry name" value="AB_hydrolase_fold"/>
</dbReference>
<keyword evidence="3" id="KW-1185">Reference proteome</keyword>
<dbReference type="eggNOG" id="COG3675">
    <property type="taxonomic scope" value="Bacteria"/>
</dbReference>
<dbReference type="Gene3D" id="3.40.50.1820">
    <property type="entry name" value="alpha/beta hydrolase"/>
    <property type="match status" value="1"/>
</dbReference>
<sequence>MPALSPKMAAYMASMVYEIKKPGASGKFRMSVDPVVGRYFNFDLSQGPVTGVSGGLVSKVLQLKTGFGVIGTGKDLYEGDLVVAIRGTDANWHDMRDAVTDLSVGFAATENGSTVHLGFQRTFESMKGELDRALTPLLGKAFRGTVHCVGHSLGGALASLTADWIKVRFGGTVNLYSFGCPRVGLSGYAIKSTAGLNKIYRCIHGADPVPMVPIWPFYHAPYGGQEFCLDGASGINAEAHKMSVRATPGYLNTAAYDDWGAVRLRSDSFHNQKVRLDYEKRHNASFTTRYMYMLTAALKTLLGDALKYGIAVPLQFAAGSISQMLDLMAQTLQKIADAAEGLYEQTKGLLGHMLSFIGSLAEVPAKITYNFVRWVFEKVSSAVYKAARKAIDFIQ</sequence>
<dbReference type="InterPro" id="IPR051218">
    <property type="entry name" value="Sec_MonoDiacylglyc_Lipase"/>
</dbReference>
<dbReference type="EMBL" id="AMRI01000022">
    <property type="protein sequence ID" value="EKE69924.1"/>
    <property type="molecule type" value="Genomic_DNA"/>
</dbReference>
<evidence type="ECO:0000259" key="1">
    <source>
        <dbReference type="Pfam" id="PF01764"/>
    </source>
</evidence>
<evidence type="ECO:0000313" key="2">
    <source>
        <dbReference type="EMBL" id="EKE69924.1"/>
    </source>
</evidence>
<dbReference type="PANTHER" id="PTHR45856">
    <property type="entry name" value="ALPHA/BETA-HYDROLASES SUPERFAMILY PROTEIN"/>
    <property type="match status" value="1"/>
</dbReference>
<accession>K2JGY4</accession>
<dbReference type="Pfam" id="PF01764">
    <property type="entry name" value="Lipase_3"/>
    <property type="match status" value="1"/>
</dbReference>
<dbReference type="AlphaFoldDB" id="K2JGY4"/>
<dbReference type="GO" id="GO:0006629">
    <property type="term" value="P:lipid metabolic process"/>
    <property type="evidence" value="ECO:0007669"/>
    <property type="project" value="InterPro"/>
</dbReference>
<comment type="caution">
    <text evidence="2">The sequence shown here is derived from an EMBL/GenBank/DDBJ whole genome shotgun (WGS) entry which is preliminary data.</text>
</comment>
<dbReference type="Proteomes" id="UP000006755">
    <property type="component" value="Unassembled WGS sequence"/>
</dbReference>
<dbReference type="PANTHER" id="PTHR45856:SF24">
    <property type="entry name" value="FUNGAL LIPASE-LIKE DOMAIN-CONTAINING PROTEIN"/>
    <property type="match status" value="1"/>
</dbReference>
<feature type="domain" description="Fungal lipase-type" evidence="1">
    <location>
        <begin position="82"/>
        <end position="214"/>
    </location>
</feature>
<protein>
    <submittedName>
        <fullName evidence="2">Lipase class 3</fullName>
    </submittedName>
</protein>
<reference evidence="2 3" key="1">
    <citation type="journal article" date="2012" name="J. Bacteriol.">
        <title>Genome Sequence of Gallaecimonas xiamenensis Type Strain 3-C-1.</title>
        <authorList>
            <person name="Lai Q."/>
            <person name="Wang L."/>
            <person name="Wang W."/>
            <person name="Shao Z."/>
        </authorList>
    </citation>
    <scope>NUCLEOTIDE SEQUENCE [LARGE SCALE GENOMIC DNA]</scope>
    <source>
        <strain evidence="2 3">3-C-1</strain>
    </source>
</reference>
<organism evidence="2 3">
    <name type="scientific">Gallaecimonas xiamenensis 3-C-1</name>
    <dbReference type="NCBI Taxonomy" id="745411"/>
    <lineage>
        <taxon>Bacteria</taxon>
        <taxon>Pseudomonadati</taxon>
        <taxon>Pseudomonadota</taxon>
        <taxon>Gammaproteobacteria</taxon>
        <taxon>Enterobacterales</taxon>
        <taxon>Gallaecimonadaceae</taxon>
        <taxon>Gallaecimonas</taxon>
    </lineage>
</organism>
<dbReference type="OrthoDB" id="5522031at2"/>
<evidence type="ECO:0000313" key="3">
    <source>
        <dbReference type="Proteomes" id="UP000006755"/>
    </source>
</evidence>
<gene>
    <name evidence="2" type="ORF">B3C1_14590</name>
</gene>
<proteinExistence type="predicted"/>
<dbReference type="PATRIC" id="fig|745411.4.peg.2869"/>
<name>K2JGY4_9GAMM</name>
<dbReference type="SUPFAM" id="SSF53474">
    <property type="entry name" value="alpha/beta-Hydrolases"/>
    <property type="match status" value="1"/>
</dbReference>